<feature type="domain" description="PGG" evidence="10">
    <location>
        <begin position="453"/>
        <end position="548"/>
    </location>
</feature>
<evidence type="ECO:0000313" key="12">
    <source>
        <dbReference type="RefSeq" id="XP_008226332.1"/>
    </source>
</evidence>
<dbReference type="CDD" id="cd06222">
    <property type="entry name" value="RNase_H_like"/>
    <property type="match status" value="1"/>
</dbReference>
<evidence type="ECO:0000259" key="10">
    <source>
        <dbReference type="Pfam" id="PF13962"/>
    </source>
</evidence>
<feature type="repeat" description="ANK" evidence="7">
    <location>
        <begin position="260"/>
        <end position="287"/>
    </location>
</feature>
<feature type="repeat" description="ANK" evidence="7">
    <location>
        <begin position="71"/>
        <end position="94"/>
    </location>
</feature>
<feature type="repeat" description="ANK" evidence="7">
    <location>
        <begin position="225"/>
        <end position="248"/>
    </location>
</feature>
<feature type="repeat" description="ANK" evidence="7">
    <location>
        <begin position="123"/>
        <end position="155"/>
    </location>
</feature>
<dbReference type="GeneID" id="103325923"/>
<protein>
    <submittedName>
        <fullName evidence="12">Ankyrin repeat-containing protein At5g02620-like</fullName>
    </submittedName>
</protein>
<dbReference type="PROSITE" id="PS50297">
    <property type="entry name" value="ANK_REP_REGION"/>
    <property type="match status" value="5"/>
</dbReference>
<dbReference type="PANTHER" id="PTHR24186:SF50">
    <property type="entry name" value="ANKYRIN REPEAT-CONTAINING PROTEIN ITN1-LIKE ISOFORM X1"/>
    <property type="match status" value="1"/>
</dbReference>
<keyword evidence="2 8" id="KW-0812">Transmembrane</keyword>
<reference evidence="11" key="1">
    <citation type="journal article" date="2012" name="Nat. Commun.">
        <title>The genome of Prunus mume.</title>
        <authorList>
            <person name="Zhang Q."/>
            <person name="Chen W."/>
            <person name="Sun L."/>
            <person name="Zhao F."/>
            <person name="Huang B."/>
            <person name="Yang W."/>
            <person name="Tao Y."/>
            <person name="Wang J."/>
            <person name="Yuan Z."/>
            <person name="Fan G."/>
            <person name="Xing Z."/>
            <person name="Han C."/>
            <person name="Pan H."/>
            <person name="Zhong X."/>
            <person name="Shi W."/>
            <person name="Liang X."/>
            <person name="Du D."/>
            <person name="Sun F."/>
            <person name="Xu Z."/>
            <person name="Hao R."/>
            <person name="Lv T."/>
            <person name="Lv Y."/>
            <person name="Zheng Z."/>
            <person name="Sun M."/>
            <person name="Luo L."/>
            <person name="Cai M."/>
            <person name="Gao Y."/>
            <person name="Wang J."/>
            <person name="Yin Y."/>
            <person name="Xu X."/>
            <person name="Cheng T."/>
            <person name="Wang J."/>
        </authorList>
    </citation>
    <scope>NUCLEOTIDE SEQUENCE [LARGE SCALE GENOMIC DNA]</scope>
</reference>
<feature type="transmembrane region" description="Helical" evidence="8">
    <location>
        <begin position="526"/>
        <end position="548"/>
    </location>
</feature>
<keyword evidence="5 7" id="KW-0040">ANK repeat</keyword>
<evidence type="ECO:0000256" key="1">
    <source>
        <dbReference type="ARBA" id="ARBA00004141"/>
    </source>
</evidence>
<dbReference type="SUPFAM" id="SSF53098">
    <property type="entry name" value="Ribonuclease H-like"/>
    <property type="match status" value="1"/>
</dbReference>
<keyword evidence="4 8" id="KW-1133">Transmembrane helix</keyword>
<reference evidence="12" key="2">
    <citation type="submission" date="2025-08" db="UniProtKB">
        <authorList>
            <consortium name="RefSeq"/>
        </authorList>
    </citation>
    <scope>IDENTIFICATION</scope>
</reference>
<evidence type="ECO:0000256" key="3">
    <source>
        <dbReference type="ARBA" id="ARBA00022737"/>
    </source>
</evidence>
<feature type="repeat" description="ANK" evidence="7">
    <location>
        <begin position="294"/>
        <end position="316"/>
    </location>
</feature>
<keyword evidence="3" id="KW-0677">Repeat</keyword>
<evidence type="ECO:0000256" key="5">
    <source>
        <dbReference type="ARBA" id="ARBA00023043"/>
    </source>
</evidence>
<dbReference type="Gene3D" id="1.25.40.20">
    <property type="entry name" value="Ankyrin repeat-containing domain"/>
    <property type="match status" value="2"/>
</dbReference>
<dbReference type="InterPro" id="IPR026961">
    <property type="entry name" value="PGG_dom"/>
</dbReference>
<feature type="transmembrane region" description="Helical" evidence="8">
    <location>
        <begin position="459"/>
        <end position="476"/>
    </location>
</feature>
<evidence type="ECO:0000256" key="6">
    <source>
        <dbReference type="ARBA" id="ARBA00023136"/>
    </source>
</evidence>
<comment type="subcellular location">
    <subcellularLocation>
        <location evidence="1">Membrane</location>
        <topology evidence="1">Multi-pass membrane protein</topology>
    </subcellularLocation>
</comment>
<dbReference type="PROSITE" id="PS50088">
    <property type="entry name" value="ANK_REPEAT"/>
    <property type="match status" value="6"/>
</dbReference>
<dbReference type="InterPro" id="IPR044730">
    <property type="entry name" value="RNase_H-like_dom_plant"/>
</dbReference>
<proteinExistence type="predicted"/>
<keyword evidence="6 8" id="KW-0472">Membrane</keyword>
<dbReference type="Pfam" id="PF00023">
    <property type="entry name" value="Ank"/>
    <property type="match status" value="1"/>
</dbReference>
<dbReference type="Pfam" id="PF13456">
    <property type="entry name" value="RVT_3"/>
    <property type="match status" value="1"/>
</dbReference>
<dbReference type="InterPro" id="IPR002156">
    <property type="entry name" value="RNaseH_domain"/>
</dbReference>
<evidence type="ECO:0000313" key="11">
    <source>
        <dbReference type="Proteomes" id="UP000694861"/>
    </source>
</evidence>
<evidence type="ECO:0000256" key="7">
    <source>
        <dbReference type="PROSITE-ProRule" id="PRU00023"/>
    </source>
</evidence>
<dbReference type="SMART" id="SM00248">
    <property type="entry name" value="ANK"/>
    <property type="match status" value="8"/>
</dbReference>
<keyword evidence="11" id="KW-1185">Reference proteome</keyword>
<evidence type="ECO:0000256" key="8">
    <source>
        <dbReference type="SAM" id="Phobius"/>
    </source>
</evidence>
<evidence type="ECO:0000256" key="2">
    <source>
        <dbReference type="ARBA" id="ARBA00022692"/>
    </source>
</evidence>
<dbReference type="InterPro" id="IPR036770">
    <property type="entry name" value="Ankyrin_rpt-contain_sf"/>
</dbReference>
<dbReference type="Proteomes" id="UP000694861">
    <property type="component" value="Linkage group LG3"/>
</dbReference>
<dbReference type="PANTHER" id="PTHR24186">
    <property type="entry name" value="PROTEIN PHOSPHATASE 1 REGULATORY SUBUNIT"/>
    <property type="match status" value="1"/>
</dbReference>
<dbReference type="InterPro" id="IPR002110">
    <property type="entry name" value="Ankyrin_rpt"/>
</dbReference>
<feature type="domain" description="RNase H type-1" evidence="9">
    <location>
        <begin position="568"/>
        <end position="656"/>
    </location>
</feature>
<dbReference type="SUPFAM" id="SSF48403">
    <property type="entry name" value="Ankyrin repeat"/>
    <property type="match status" value="1"/>
</dbReference>
<name>A0ABM0NKY4_PRUMU</name>
<accession>A0ABM0NKY4</accession>
<gene>
    <name evidence="12" type="primary">LOC103325923</name>
</gene>
<evidence type="ECO:0000256" key="4">
    <source>
        <dbReference type="ARBA" id="ARBA00022989"/>
    </source>
</evidence>
<organism evidence="11 12">
    <name type="scientific">Prunus mume</name>
    <name type="common">Japanese apricot</name>
    <name type="synonym">Armeniaca mume</name>
    <dbReference type="NCBI Taxonomy" id="102107"/>
    <lineage>
        <taxon>Eukaryota</taxon>
        <taxon>Viridiplantae</taxon>
        <taxon>Streptophyta</taxon>
        <taxon>Embryophyta</taxon>
        <taxon>Tracheophyta</taxon>
        <taxon>Spermatophyta</taxon>
        <taxon>Magnoliopsida</taxon>
        <taxon>eudicotyledons</taxon>
        <taxon>Gunneridae</taxon>
        <taxon>Pentapetalae</taxon>
        <taxon>rosids</taxon>
        <taxon>fabids</taxon>
        <taxon>Rosales</taxon>
        <taxon>Rosaceae</taxon>
        <taxon>Amygdaloideae</taxon>
        <taxon>Amygdaleae</taxon>
        <taxon>Prunus</taxon>
    </lineage>
</organism>
<dbReference type="InterPro" id="IPR012337">
    <property type="entry name" value="RNaseH-like_sf"/>
</dbReference>
<dbReference type="RefSeq" id="XP_008226332.1">
    <property type="nucleotide sequence ID" value="XM_008228110.1"/>
</dbReference>
<sequence>MDPSVYEAARSGNVGLLKIVKKASTGFFLQKTPKGNNVLHIAAEFKQIDFFKNTPLDDHQCRPLFWAANNKGNTPLHVAARVGSDEIVEFLIEHAKKPPPTGGTDLESGREAHKELLERTNMDKETALHVALRYGYQRVAHLLIQANPELTCLTNMVNESPLFLATSKDYMQTAHMILKHCPSFQGVNGVTALHAVVTHKSELAIKTLELMIHKNGDAIKEADAIGWTPLHYAALKGNLEATKLLLEKDDVSASYMLDKSGMSALHVAAFAGHKEVMEKLIRRHPDICDLVNHKGQTALHVAVLAGQETVVKYILKEPNLAGIIHEKDQDGNTALHLAAINQDYKIMKLLAADGRLDITAFNRQLLKAADIFHSGKLEEQGICHVTTKLSKLLGKSIGVQSFQQGVNFHFWRSETWEREASNDTPQLQMPTLAVNVTAKKEKPQVNAEEQPLQRRDTRLLIATLILGISFAAAITVPGGTRPDGRPVLQGKPAYSVYLICNWFSFMVSALTIYNDILERKVVRIKVAAQLIQWSVSSLIIAFVAAAMATAAQDNNWTTNFQFGIVLATGKEQILEAELWGLYFGPHLACDKGISNLLIEMDAAVVVSLVQQVGTLSCHPLVALVQSCCVLMRYIGNCQIAHVYREMNVVADRIANWSFNLDLGVSYLDEAPSWVSSFLEDDFFGVVRPRLICTS</sequence>
<dbReference type="Pfam" id="PF13962">
    <property type="entry name" value="PGG"/>
    <property type="match status" value="1"/>
</dbReference>
<dbReference type="Pfam" id="PF12796">
    <property type="entry name" value="Ank_2"/>
    <property type="match status" value="3"/>
</dbReference>
<dbReference type="InterPro" id="IPR036397">
    <property type="entry name" value="RNaseH_sf"/>
</dbReference>
<feature type="repeat" description="ANK" evidence="7">
    <location>
        <begin position="330"/>
        <end position="354"/>
    </location>
</feature>
<dbReference type="Gene3D" id="3.30.420.10">
    <property type="entry name" value="Ribonuclease H-like superfamily/Ribonuclease H"/>
    <property type="match status" value="1"/>
</dbReference>
<feature type="transmembrane region" description="Helical" evidence="8">
    <location>
        <begin position="496"/>
        <end position="514"/>
    </location>
</feature>
<evidence type="ECO:0000259" key="9">
    <source>
        <dbReference type="Pfam" id="PF13456"/>
    </source>
</evidence>